<dbReference type="Pfam" id="PF02421">
    <property type="entry name" value="FeoB_N"/>
    <property type="match status" value="1"/>
</dbReference>
<dbReference type="InterPro" id="IPR050860">
    <property type="entry name" value="FeoB_GTPase"/>
</dbReference>
<dbReference type="Gene3D" id="3.40.50.300">
    <property type="entry name" value="P-loop containing nucleotide triphosphate hydrolases"/>
    <property type="match status" value="1"/>
</dbReference>
<keyword evidence="1" id="KW-0472">Membrane</keyword>
<comment type="caution">
    <text evidence="3">The sequence shown here is derived from an EMBL/GenBank/DDBJ whole genome shotgun (WGS) entry which is preliminary data.</text>
</comment>
<dbReference type="PRINTS" id="PR00326">
    <property type="entry name" value="GTP1OBG"/>
</dbReference>
<proteinExistence type="predicted"/>
<dbReference type="InterPro" id="IPR030389">
    <property type="entry name" value="G_FEOB_dom"/>
</dbReference>
<sequence length="645" mass="68995">MTASCHHEQQATAPAGRSRVALVGSPNAGKTSVFNHLTGLRARTGNYPGVTVARFVGTGQYRCAHGTTKFTVEDLPGCYSLHPVSPDEKVVADLVHGKLPGISAPDAYAVVVDVTVLERSLSLVAQVLALGKPTMVVLTMIDELAARGGRLDIDRFAAALGVPVVGVIGSRGKGFEPLRALLAAPQQWARVPIAPPDDDAEFLSWVRSTLEAGRYRLPEPDARSARIDRVLLHPLWGTLSFLAVMFLFFQAIFTVATPLQDGIRDFFDWIGTLAADIIPNQAVAGLINGGIIGGVGAVLVFLPQIVLMFLLIALLENVGYMARAAFMVDRVMASTGLDGRAFVSMLSSLACAVPGIMATRTLPSSRDRIATAMAAPLMTCSARLPVYVLLIGVLVDPKARWGPLSLQGLTMFGLYFLGGVSAMFTAWLFKSVVLGGDLLPFYMEMPPYRFPSLKSVLLTMWDSAKSFLRKAGTIILAASVVLWLLLNLPPRTAQVAGADQATAAAYVINNSYGADLGKFVEPLFAPLGFDWRICVGLIGALAAREVFVATMGQVFAADGPEHLGPAVQSATFTSGPHHGELVFTAPTVVALMVFFVYALLCMATVATIRRETNSWKWPLVAWGYLFTLAWVAAFAARNITAWATG</sequence>
<evidence type="ECO:0000313" key="4">
    <source>
        <dbReference type="Proteomes" id="UP000193387"/>
    </source>
</evidence>
<evidence type="ECO:0000313" key="3">
    <source>
        <dbReference type="EMBL" id="ORW68956.1"/>
    </source>
</evidence>
<dbReference type="PANTHER" id="PTHR43185:SF1">
    <property type="entry name" value="FE(2+) TRANSPORTER FEOB"/>
    <property type="match status" value="1"/>
</dbReference>
<feature type="transmembrane region" description="Helical" evidence="1">
    <location>
        <begin position="235"/>
        <end position="257"/>
    </location>
</feature>
<dbReference type="Pfam" id="PF07664">
    <property type="entry name" value="FeoB_C"/>
    <property type="match status" value="1"/>
</dbReference>
<dbReference type="Proteomes" id="UP000193387">
    <property type="component" value="Unassembled WGS sequence"/>
</dbReference>
<accession>A0AAJ3NN49</accession>
<dbReference type="InterPro" id="IPR006073">
    <property type="entry name" value="GTP-bd"/>
</dbReference>
<keyword evidence="1" id="KW-0812">Transmembrane</keyword>
<dbReference type="InterPro" id="IPR027417">
    <property type="entry name" value="P-loop_NTPase"/>
</dbReference>
<organism evidence="3 4">
    <name type="scientific">Mycobacterium saskatchewanense</name>
    <dbReference type="NCBI Taxonomy" id="220927"/>
    <lineage>
        <taxon>Bacteria</taxon>
        <taxon>Bacillati</taxon>
        <taxon>Actinomycetota</taxon>
        <taxon>Actinomycetes</taxon>
        <taxon>Mycobacteriales</taxon>
        <taxon>Mycobacteriaceae</taxon>
        <taxon>Mycobacterium</taxon>
        <taxon>Mycobacterium simiae complex</taxon>
    </lineage>
</organism>
<dbReference type="EMBL" id="LQPR01000049">
    <property type="protein sequence ID" value="ORW68956.1"/>
    <property type="molecule type" value="Genomic_DNA"/>
</dbReference>
<feature type="domain" description="FeoB-type G" evidence="2">
    <location>
        <begin position="17"/>
        <end position="188"/>
    </location>
</feature>
<dbReference type="PROSITE" id="PS51711">
    <property type="entry name" value="G_FEOB"/>
    <property type="match status" value="1"/>
</dbReference>
<dbReference type="CDD" id="cd01879">
    <property type="entry name" value="FeoB"/>
    <property type="match status" value="1"/>
</dbReference>
<feature type="transmembrane region" description="Helical" evidence="1">
    <location>
        <begin position="617"/>
        <end position="636"/>
    </location>
</feature>
<dbReference type="RefSeq" id="WP_085257166.1">
    <property type="nucleotide sequence ID" value="NZ_AP022573.1"/>
</dbReference>
<dbReference type="GO" id="GO:0005525">
    <property type="term" value="F:GTP binding"/>
    <property type="evidence" value="ECO:0007669"/>
    <property type="project" value="InterPro"/>
</dbReference>
<feature type="transmembrane region" description="Helical" evidence="1">
    <location>
        <begin position="581"/>
        <end position="605"/>
    </location>
</feature>
<dbReference type="SUPFAM" id="SSF52540">
    <property type="entry name" value="P-loop containing nucleoside triphosphate hydrolases"/>
    <property type="match status" value="1"/>
</dbReference>
<gene>
    <name evidence="3" type="ORF">AWC23_19505</name>
</gene>
<keyword evidence="1" id="KW-1133">Transmembrane helix</keyword>
<name>A0AAJ3NN49_9MYCO</name>
<reference evidence="3 4" key="1">
    <citation type="submission" date="2016-01" db="EMBL/GenBank/DDBJ databases">
        <title>The new phylogeny of the genus Mycobacterium.</title>
        <authorList>
            <person name="Tarcisio F."/>
            <person name="Conor M."/>
            <person name="Antonella G."/>
            <person name="Elisabetta G."/>
            <person name="Giulia F.S."/>
            <person name="Sara T."/>
            <person name="Anna F."/>
            <person name="Clotilde B."/>
            <person name="Roberto B."/>
            <person name="Veronica D.S."/>
            <person name="Fabio R."/>
            <person name="Monica P."/>
            <person name="Olivier J."/>
            <person name="Enrico T."/>
            <person name="Nicola S."/>
        </authorList>
    </citation>
    <scope>NUCLEOTIDE SEQUENCE [LARGE SCALE GENOMIC DNA]</scope>
    <source>
        <strain evidence="3 4">DSM 44616</strain>
    </source>
</reference>
<dbReference type="PANTHER" id="PTHR43185">
    <property type="entry name" value="FERROUS IRON TRANSPORT PROTEIN B"/>
    <property type="match status" value="1"/>
</dbReference>
<feature type="transmembrane region" description="Helical" evidence="1">
    <location>
        <begin position="340"/>
        <end position="358"/>
    </location>
</feature>
<dbReference type="GO" id="GO:0015093">
    <property type="term" value="F:ferrous iron transmembrane transporter activity"/>
    <property type="evidence" value="ECO:0007669"/>
    <property type="project" value="InterPro"/>
</dbReference>
<protein>
    <submittedName>
        <fullName evidence="3">Ferrous iron transporter B</fullName>
    </submittedName>
</protein>
<evidence type="ECO:0000256" key="1">
    <source>
        <dbReference type="SAM" id="Phobius"/>
    </source>
</evidence>
<dbReference type="InterPro" id="IPR011642">
    <property type="entry name" value="Gate_dom"/>
</dbReference>
<dbReference type="AlphaFoldDB" id="A0AAJ3NN49"/>
<feature type="transmembrane region" description="Helical" evidence="1">
    <location>
        <begin position="415"/>
        <end position="439"/>
    </location>
</feature>
<dbReference type="GO" id="GO:0005886">
    <property type="term" value="C:plasma membrane"/>
    <property type="evidence" value="ECO:0007669"/>
    <property type="project" value="TreeGrafter"/>
</dbReference>
<dbReference type="Pfam" id="PF07670">
    <property type="entry name" value="Gate"/>
    <property type="match status" value="2"/>
</dbReference>
<feature type="transmembrane region" description="Helical" evidence="1">
    <location>
        <begin position="467"/>
        <end position="486"/>
    </location>
</feature>
<evidence type="ECO:0000259" key="2">
    <source>
        <dbReference type="PROSITE" id="PS51711"/>
    </source>
</evidence>
<keyword evidence="4" id="KW-1185">Reference proteome</keyword>
<dbReference type="InterPro" id="IPR011640">
    <property type="entry name" value="Fe2_transport_prot_B_C"/>
</dbReference>
<feature type="transmembrane region" description="Helical" evidence="1">
    <location>
        <begin position="370"/>
        <end position="395"/>
    </location>
</feature>